<comment type="caution">
    <text evidence="3">The sequence shown here is derived from an EMBL/GenBank/DDBJ whole genome shotgun (WGS) entry which is preliminary data.</text>
</comment>
<dbReference type="OrthoDB" id="9790815at2"/>
<sequence>MRLLVTLCFFCISIFGISQPNQYYMLVGSYTNHIEVYKFNATNGEAKLVSTFNGTSNPSYLTVTHNGQYVYAVNENHKEVPGGVSAFSFNKKNGTLQLLNSTPSGGDDPCYIDVDATNTWAAVANYSSGSLSMLKINADGSLQPLAQNIEHHGYSVNVTRQEQAHVHCTIFSPDNKYLFVDDLGTDKVYQYKFNPSNSAAPLSETDTALFDVPDGYGPRHLTFSPNRKFAYLITELAGKVICFDYDSTTGRLHAIQTVNSCTVGDPNDRGSADIHITPDGKYLYTSNRGKANDITIYRIAANGTLTELGHQSSLGVHPRNFAIDPTGKFLLVANRDTNNIVVFSIYKSTGMLMPTGVQIKTEKPVCIKLFPVQ</sequence>
<dbReference type="Pfam" id="PF10282">
    <property type="entry name" value="Lactonase"/>
    <property type="match status" value="1"/>
</dbReference>
<reference evidence="3 4" key="1">
    <citation type="submission" date="2018-06" db="EMBL/GenBank/DDBJ databases">
        <title>Genomic Encyclopedia of Archaeal and Bacterial Type Strains, Phase II (KMG-II): from individual species to whole genera.</title>
        <authorList>
            <person name="Goeker M."/>
        </authorList>
    </citation>
    <scope>NUCLEOTIDE SEQUENCE [LARGE SCALE GENOMIC DNA]</scope>
    <source>
        <strain evidence="3 4">DSM 23241</strain>
    </source>
</reference>
<dbReference type="FunFam" id="2.130.10.10:FF:000306">
    <property type="entry name" value="3-carboxymuconate cyclase"/>
    <property type="match status" value="1"/>
</dbReference>
<dbReference type="PANTHER" id="PTHR30344">
    <property type="entry name" value="6-PHOSPHOGLUCONOLACTONASE-RELATED"/>
    <property type="match status" value="1"/>
</dbReference>
<keyword evidence="2" id="KW-0119">Carbohydrate metabolism</keyword>
<dbReference type="PANTHER" id="PTHR30344:SF1">
    <property type="entry name" value="6-PHOSPHOGLUCONOLACTONASE"/>
    <property type="match status" value="1"/>
</dbReference>
<protein>
    <submittedName>
        <fullName evidence="3">6-phosphogluconolactonase</fullName>
    </submittedName>
</protein>
<keyword evidence="4" id="KW-1185">Reference proteome</keyword>
<gene>
    <name evidence="3" type="ORF">LX80_01193</name>
</gene>
<dbReference type="Gene3D" id="2.130.10.10">
    <property type="entry name" value="YVTN repeat-like/Quinoprotein amine dehydrogenase"/>
    <property type="match status" value="1"/>
</dbReference>
<keyword evidence="2" id="KW-0313">Glucose metabolism</keyword>
<organism evidence="3 4">
    <name type="scientific">Hydrotalea sandarakina</name>
    <dbReference type="NCBI Taxonomy" id="1004304"/>
    <lineage>
        <taxon>Bacteria</taxon>
        <taxon>Pseudomonadati</taxon>
        <taxon>Bacteroidota</taxon>
        <taxon>Chitinophagia</taxon>
        <taxon>Chitinophagales</taxon>
        <taxon>Chitinophagaceae</taxon>
        <taxon>Hydrotalea</taxon>
    </lineage>
</organism>
<accession>A0A2W7RS18</accession>
<dbReference type="InterPro" id="IPR019405">
    <property type="entry name" value="Lactonase_7-beta_prop"/>
</dbReference>
<dbReference type="Proteomes" id="UP000249720">
    <property type="component" value="Unassembled WGS sequence"/>
</dbReference>
<dbReference type="GO" id="GO:0005829">
    <property type="term" value="C:cytosol"/>
    <property type="evidence" value="ECO:0007669"/>
    <property type="project" value="TreeGrafter"/>
</dbReference>
<dbReference type="EMBL" id="QKZV01000003">
    <property type="protein sequence ID" value="PZX63548.1"/>
    <property type="molecule type" value="Genomic_DNA"/>
</dbReference>
<dbReference type="GO" id="GO:0006006">
    <property type="term" value="P:glucose metabolic process"/>
    <property type="evidence" value="ECO:0007669"/>
    <property type="project" value="UniProtKB-KW"/>
</dbReference>
<evidence type="ECO:0000256" key="2">
    <source>
        <dbReference type="ARBA" id="ARBA00022526"/>
    </source>
</evidence>
<dbReference type="InterPro" id="IPR050282">
    <property type="entry name" value="Cycloisomerase_2"/>
</dbReference>
<evidence type="ECO:0000313" key="3">
    <source>
        <dbReference type="EMBL" id="PZX63548.1"/>
    </source>
</evidence>
<evidence type="ECO:0000256" key="1">
    <source>
        <dbReference type="ARBA" id="ARBA00005564"/>
    </source>
</evidence>
<dbReference type="InterPro" id="IPR011048">
    <property type="entry name" value="Haem_d1_sf"/>
</dbReference>
<dbReference type="RefSeq" id="WP_111294257.1">
    <property type="nucleotide sequence ID" value="NZ_QKZV01000003.1"/>
</dbReference>
<name>A0A2W7RS18_9BACT</name>
<evidence type="ECO:0000313" key="4">
    <source>
        <dbReference type="Proteomes" id="UP000249720"/>
    </source>
</evidence>
<comment type="similarity">
    <text evidence="1">Belongs to the cycloisomerase 2 family.</text>
</comment>
<dbReference type="InterPro" id="IPR015943">
    <property type="entry name" value="WD40/YVTN_repeat-like_dom_sf"/>
</dbReference>
<proteinExistence type="inferred from homology"/>
<dbReference type="SUPFAM" id="SSF51004">
    <property type="entry name" value="C-terminal (heme d1) domain of cytochrome cd1-nitrite reductase"/>
    <property type="match status" value="1"/>
</dbReference>
<dbReference type="GO" id="GO:0017057">
    <property type="term" value="F:6-phosphogluconolactonase activity"/>
    <property type="evidence" value="ECO:0007669"/>
    <property type="project" value="TreeGrafter"/>
</dbReference>
<dbReference type="AlphaFoldDB" id="A0A2W7RS18"/>